<keyword evidence="2" id="KW-1185">Reference proteome</keyword>
<dbReference type="Proteomes" id="UP000249524">
    <property type="component" value="Unassembled WGS sequence"/>
</dbReference>
<dbReference type="AlphaFoldDB" id="A0A328BCW7"/>
<sequence length="265" mass="29257">MATQPMPPGQLSGNVLFYSKPEPLAKELHSKLGVKRMDGPFGFAKTGHAIPLTVGEFPLAAVTGPIIFVGDEKLPIAVMGLNSGENMFVKDDGTFESGIYIPAYVRRYPFVFANDDASKQMVLCIDRGAEFITDKGYDMPFFDEKGEPTEYTKNCIEFCNNFEVERQRTMSFVQLLKDLDLFETKTATFTPANPDGTPGEPQKIAEYFGVSEDKLNALPAEKFVELRDNGALGQIYAHMHSLVGWDRLVALALTKAAQQPQALNS</sequence>
<proteinExistence type="predicted"/>
<name>A0A328BCW7_9CAUL</name>
<accession>A0A328BCW7</accession>
<dbReference type="EMBL" id="QFYS01000005">
    <property type="protein sequence ID" value="RAK64943.1"/>
    <property type="molecule type" value="Genomic_DNA"/>
</dbReference>
<dbReference type="OrthoDB" id="9806524at2"/>
<comment type="caution">
    <text evidence="1">The sequence shown here is derived from an EMBL/GenBank/DDBJ whole genome shotgun (WGS) entry which is preliminary data.</text>
</comment>
<dbReference type="InterPro" id="IPR010836">
    <property type="entry name" value="SapC"/>
</dbReference>
<dbReference type="Pfam" id="PF07277">
    <property type="entry name" value="SapC"/>
    <property type="match status" value="1"/>
</dbReference>
<dbReference type="RefSeq" id="WP_111276481.1">
    <property type="nucleotide sequence ID" value="NZ_QFYS01000005.1"/>
</dbReference>
<gene>
    <name evidence="1" type="ORF">DJ019_13130</name>
</gene>
<evidence type="ECO:0000313" key="1">
    <source>
        <dbReference type="EMBL" id="RAK64943.1"/>
    </source>
</evidence>
<evidence type="ECO:0000313" key="2">
    <source>
        <dbReference type="Proteomes" id="UP000249524"/>
    </source>
</evidence>
<reference evidence="1 2" key="1">
    <citation type="submission" date="2018-05" db="EMBL/GenBank/DDBJ databases">
        <authorList>
            <person name="Lanie J.A."/>
            <person name="Ng W.-L."/>
            <person name="Kazmierczak K.M."/>
            <person name="Andrzejewski T.M."/>
            <person name="Davidsen T.M."/>
            <person name="Wayne K.J."/>
            <person name="Tettelin H."/>
            <person name="Glass J.I."/>
            <person name="Rusch D."/>
            <person name="Podicherti R."/>
            <person name="Tsui H.-C.T."/>
            <person name="Winkler M.E."/>
        </authorList>
    </citation>
    <scope>NUCLEOTIDE SEQUENCE [LARGE SCALE GENOMIC DNA]</scope>
    <source>
        <strain evidence="1 2">BUT-10</strain>
    </source>
</reference>
<organism evidence="1 2">
    <name type="scientific">Phenylobacterium kunshanense</name>
    <dbReference type="NCBI Taxonomy" id="1445034"/>
    <lineage>
        <taxon>Bacteria</taxon>
        <taxon>Pseudomonadati</taxon>
        <taxon>Pseudomonadota</taxon>
        <taxon>Alphaproteobacteria</taxon>
        <taxon>Caulobacterales</taxon>
        <taxon>Caulobacteraceae</taxon>
        <taxon>Phenylobacterium</taxon>
    </lineage>
</organism>
<protein>
    <submittedName>
        <fullName evidence="1">Peptidase</fullName>
    </submittedName>
</protein>